<evidence type="ECO:0000256" key="1">
    <source>
        <dbReference type="ARBA" id="ARBA00004418"/>
    </source>
</evidence>
<dbReference type="AlphaFoldDB" id="A0A0Q9YLA0"/>
<reference evidence="10" key="3">
    <citation type="submission" date="2021-06" db="EMBL/GenBank/DDBJ databases">
        <title>Genomic Description and Analysis of Intracellular Bacteria, Candidatus Berkiella cookevillensis and Candidatus Berkiella aquae.</title>
        <authorList>
            <person name="Kidane D.T."/>
            <person name="Mehari Y.T."/>
            <person name="Rice F.C."/>
            <person name="Arivett B.A."/>
            <person name="Farone A.L."/>
            <person name="Berk S.G."/>
            <person name="Farone M.B."/>
        </authorList>
    </citation>
    <scope>NUCLEOTIDE SEQUENCE</scope>
    <source>
        <strain evidence="10">HT99</strain>
    </source>
</reference>
<dbReference type="OrthoDB" id="1669037at2"/>
<accession>A0A0Q9YLA0</accession>
<protein>
    <recommendedName>
        <fullName evidence="3 7">Flagella basal body P-ring formation protein FlgA</fullName>
    </recommendedName>
</protein>
<evidence type="ECO:0000256" key="5">
    <source>
        <dbReference type="ARBA" id="ARBA00022764"/>
    </source>
</evidence>
<dbReference type="CDD" id="cd11614">
    <property type="entry name" value="SAF_CpaB_FlgA_like"/>
    <property type="match status" value="1"/>
</dbReference>
<feature type="domain" description="SAF" evidence="8">
    <location>
        <begin position="109"/>
        <end position="171"/>
    </location>
</feature>
<dbReference type="InterPro" id="IPR041231">
    <property type="entry name" value="FlgA_N"/>
</dbReference>
<comment type="function">
    <text evidence="6 7">Involved in the assembly process of the P-ring formation. It may associate with FlgF on the rod constituting a structure essential for the P-ring assembly or may act as a modulator protein for the P-ring assembly.</text>
</comment>
<keyword evidence="9" id="KW-0282">Flagellum</keyword>
<reference evidence="9" key="1">
    <citation type="submission" date="2015-09" db="EMBL/GenBank/DDBJ databases">
        <title>Draft Genome Sequences of Two Novel Amoeba-resistant Intranuclear Bacteria, Candidatus Berkiella cookevillensis and Candidatus Berkiella aquae.</title>
        <authorList>
            <person name="Mehari Y.T."/>
            <person name="Arivett B.A."/>
            <person name="Farone A.L."/>
            <person name="Gunderson J.H."/>
            <person name="Farone M.B."/>
        </authorList>
    </citation>
    <scope>NUCLEOTIDE SEQUENCE [LARGE SCALE GENOMIC DNA]</scope>
    <source>
        <strain evidence="9">HT99</strain>
    </source>
</reference>
<evidence type="ECO:0000313" key="9">
    <source>
        <dbReference type="EMBL" id="KRG21517.1"/>
    </source>
</evidence>
<name>A0A0Q9YLA0_9GAMM</name>
<reference evidence="10" key="2">
    <citation type="journal article" date="2016" name="Genome Announc.">
        <title>Draft Genome Sequences of Two Novel Amoeba-Resistant Intranuclear Bacteria, 'Candidatus Berkiella cookevillensis' and 'Candidatus Berkiella aquae'.</title>
        <authorList>
            <person name="Mehari Y.T."/>
            <person name="Arivett B.A."/>
            <person name="Farone A.L."/>
            <person name="Gunderson J.H."/>
            <person name="Farone M.B."/>
        </authorList>
    </citation>
    <scope>NUCLEOTIDE SEQUENCE</scope>
    <source>
        <strain evidence="10">HT99</strain>
    </source>
</reference>
<dbReference type="RefSeq" id="WP_075065901.1">
    <property type="nucleotide sequence ID" value="NZ_LKAJ02000001.1"/>
</dbReference>
<evidence type="ECO:0000256" key="6">
    <source>
        <dbReference type="ARBA" id="ARBA00025643"/>
    </source>
</evidence>
<keyword evidence="7" id="KW-1005">Bacterial flagellum biogenesis</keyword>
<evidence type="ECO:0000259" key="8">
    <source>
        <dbReference type="SMART" id="SM00858"/>
    </source>
</evidence>
<dbReference type="InterPro" id="IPR013974">
    <property type="entry name" value="SAF"/>
</dbReference>
<dbReference type="EMBL" id="LKAJ01000004">
    <property type="protein sequence ID" value="KRG21517.1"/>
    <property type="molecule type" value="Genomic_DNA"/>
</dbReference>
<comment type="caution">
    <text evidence="9">The sequence shown here is derived from an EMBL/GenBank/DDBJ whole genome shotgun (WGS) entry which is preliminary data.</text>
</comment>
<keyword evidence="9" id="KW-0966">Cell projection</keyword>
<dbReference type="SMART" id="SM00858">
    <property type="entry name" value="SAF"/>
    <property type="match status" value="1"/>
</dbReference>
<dbReference type="Gene3D" id="3.90.1210.10">
    <property type="entry name" value="Antifreeze-like/N-acetylneuraminic acid synthase C-terminal domain"/>
    <property type="match status" value="1"/>
</dbReference>
<feature type="signal peptide" evidence="7">
    <location>
        <begin position="1"/>
        <end position="20"/>
    </location>
</feature>
<dbReference type="STRING" id="295108.HT99x_01269"/>
<keyword evidence="11" id="KW-1185">Reference proteome</keyword>
<dbReference type="GO" id="GO:0044780">
    <property type="term" value="P:bacterial-type flagellum assembly"/>
    <property type="evidence" value="ECO:0007669"/>
    <property type="project" value="InterPro"/>
</dbReference>
<feature type="chain" id="PRO_5043073459" description="Flagella basal body P-ring formation protein FlgA" evidence="7">
    <location>
        <begin position="21"/>
        <end position="232"/>
    </location>
</feature>
<comment type="similarity">
    <text evidence="2 7">Belongs to the FlgA family.</text>
</comment>
<dbReference type="EMBL" id="LKAJ02000001">
    <property type="protein sequence ID" value="MCS5711448.1"/>
    <property type="molecule type" value="Genomic_DNA"/>
</dbReference>
<dbReference type="Proteomes" id="UP000051497">
    <property type="component" value="Unassembled WGS sequence"/>
</dbReference>
<dbReference type="PANTHER" id="PTHR36307:SF1">
    <property type="entry name" value="FLAGELLA BASAL BODY P-RING FORMATION PROTEIN FLGA"/>
    <property type="match status" value="1"/>
</dbReference>
<dbReference type="InterPro" id="IPR039246">
    <property type="entry name" value="Flagellar_FlgA"/>
</dbReference>
<dbReference type="Pfam" id="PF13144">
    <property type="entry name" value="ChapFlgA"/>
    <property type="match status" value="1"/>
</dbReference>
<dbReference type="PANTHER" id="PTHR36307">
    <property type="entry name" value="FLAGELLA BASAL BODY P-RING FORMATION PROTEIN FLGA"/>
    <property type="match status" value="1"/>
</dbReference>
<organism evidence="9">
    <name type="scientific">Candidatus Berkiella aquae</name>
    <dbReference type="NCBI Taxonomy" id="295108"/>
    <lineage>
        <taxon>Bacteria</taxon>
        <taxon>Pseudomonadati</taxon>
        <taxon>Pseudomonadota</taxon>
        <taxon>Gammaproteobacteria</taxon>
        <taxon>Candidatus Berkiellales</taxon>
        <taxon>Candidatus Berkiellaceae</taxon>
        <taxon>Candidatus Berkiella</taxon>
    </lineage>
</organism>
<dbReference type="Pfam" id="PF17656">
    <property type="entry name" value="ChapFlgA_N"/>
    <property type="match status" value="1"/>
</dbReference>
<dbReference type="Gene3D" id="2.30.30.760">
    <property type="match status" value="1"/>
</dbReference>
<dbReference type="InterPro" id="IPR017585">
    <property type="entry name" value="SAF_FlgA"/>
</dbReference>
<evidence type="ECO:0000256" key="4">
    <source>
        <dbReference type="ARBA" id="ARBA00022729"/>
    </source>
</evidence>
<evidence type="ECO:0000256" key="7">
    <source>
        <dbReference type="RuleBase" id="RU362063"/>
    </source>
</evidence>
<dbReference type="GO" id="GO:0042597">
    <property type="term" value="C:periplasmic space"/>
    <property type="evidence" value="ECO:0007669"/>
    <property type="project" value="UniProtKB-SubCell"/>
</dbReference>
<evidence type="ECO:0000256" key="3">
    <source>
        <dbReference type="ARBA" id="ARBA00014754"/>
    </source>
</evidence>
<evidence type="ECO:0000256" key="2">
    <source>
        <dbReference type="ARBA" id="ARBA00010474"/>
    </source>
</evidence>
<dbReference type="NCBIfam" id="TIGR03170">
    <property type="entry name" value="flgA_cterm"/>
    <property type="match status" value="1"/>
</dbReference>
<sequence>MKKLGISVLISWLLAPQAFAQTLQQSDAIYKAVEEHITQELANAPSAFNDVKTAITPLDSRLRLQACEAPLQTITEFGNIKQKHLTIKVSCEAPVKWALRVPVKLQIFQHVVVASQPISRDQILTPRDVQVLKQDIAQLGDGYFQAEEELIGLSSVKSIQPGSVIKRHMVRQPLIIHRGETVKMVVSYPGFNLEAAGVAQMDGAVGDTIKVKNARSNKIIDAKVKGSGEVSI</sequence>
<keyword evidence="4 7" id="KW-0732">Signal</keyword>
<proteinExistence type="inferred from homology"/>
<keyword evidence="9" id="KW-0969">Cilium</keyword>
<gene>
    <name evidence="9" type="primary">flgA</name>
    <name evidence="10" type="ORF">HT99x_008370</name>
    <name evidence="9" type="ORF">HT99x_01269</name>
</gene>
<evidence type="ECO:0000313" key="11">
    <source>
        <dbReference type="Proteomes" id="UP000051497"/>
    </source>
</evidence>
<keyword evidence="5 7" id="KW-0574">Periplasm</keyword>
<evidence type="ECO:0000313" key="10">
    <source>
        <dbReference type="EMBL" id="MCS5711448.1"/>
    </source>
</evidence>
<comment type="subcellular location">
    <subcellularLocation>
        <location evidence="1 7">Periplasm</location>
    </subcellularLocation>
</comment>